<dbReference type="GO" id="GO:0008138">
    <property type="term" value="F:protein tyrosine/serine/threonine phosphatase activity"/>
    <property type="evidence" value="ECO:0007669"/>
    <property type="project" value="TreeGrafter"/>
</dbReference>
<sequence>MCRHVLFTSDDLMEHEPQKHTFTMRRVRISIDSHHRQDDCTSYFLADTMPWMDEDHLAEGKLICPMPKCQSRVGHFQWAGAQCSCGTWVTPSVKITKSRVDKVYSTAAIPIVQGVILSNTVQQDAAADQPSAQAGTPVAQP</sequence>
<evidence type="ECO:0000256" key="1">
    <source>
        <dbReference type="ARBA" id="ARBA00008601"/>
    </source>
</evidence>
<organism evidence="5 6">
    <name type="scientific">Lagenidium giganteum</name>
    <dbReference type="NCBI Taxonomy" id="4803"/>
    <lineage>
        <taxon>Eukaryota</taxon>
        <taxon>Sar</taxon>
        <taxon>Stramenopiles</taxon>
        <taxon>Oomycota</taxon>
        <taxon>Peronosporomycetes</taxon>
        <taxon>Pythiales</taxon>
        <taxon>Pythiaceae</taxon>
    </lineage>
</organism>
<dbReference type="EMBL" id="DAKRPA010000090">
    <property type="protein sequence ID" value="DAZ99113.1"/>
    <property type="molecule type" value="Genomic_DNA"/>
</dbReference>
<evidence type="ECO:0000313" key="5">
    <source>
        <dbReference type="EMBL" id="DAZ99113.1"/>
    </source>
</evidence>
<evidence type="ECO:0000256" key="3">
    <source>
        <dbReference type="ARBA" id="ARBA00022801"/>
    </source>
</evidence>
<comment type="similarity">
    <text evidence="1">Belongs to the protein-tyrosine phosphatase family. Non-receptor class dual specificity subfamily.</text>
</comment>
<name>A0AAV2Z136_9STRA</name>
<protein>
    <recommendedName>
        <fullName evidence="2">protein-tyrosine-phosphatase</fullName>
        <ecNumber evidence="2">3.1.3.48</ecNumber>
    </recommendedName>
</protein>
<accession>A0AAV2Z136</accession>
<gene>
    <name evidence="5" type="ORF">N0F65_008418</name>
</gene>
<dbReference type="GO" id="GO:0004725">
    <property type="term" value="F:protein tyrosine phosphatase activity"/>
    <property type="evidence" value="ECO:0007669"/>
    <property type="project" value="UniProtKB-EC"/>
</dbReference>
<reference evidence="5" key="1">
    <citation type="submission" date="2022-11" db="EMBL/GenBank/DDBJ databases">
        <authorList>
            <person name="Morgan W.R."/>
            <person name="Tartar A."/>
        </authorList>
    </citation>
    <scope>NUCLEOTIDE SEQUENCE</scope>
    <source>
        <strain evidence="5">ARSEF 373</strain>
    </source>
</reference>
<keyword evidence="3" id="KW-0378">Hydrolase</keyword>
<evidence type="ECO:0000256" key="2">
    <source>
        <dbReference type="ARBA" id="ARBA00013064"/>
    </source>
</evidence>
<reference evidence="5" key="2">
    <citation type="journal article" date="2023" name="Microbiol Resour">
        <title>Decontamination and Annotation of the Draft Genome Sequence of the Oomycete Lagenidium giganteum ARSEF 373.</title>
        <authorList>
            <person name="Morgan W.R."/>
            <person name="Tartar A."/>
        </authorList>
    </citation>
    <scope>NUCLEOTIDE SEQUENCE</scope>
    <source>
        <strain evidence="5">ARSEF 373</strain>
    </source>
</reference>
<keyword evidence="6" id="KW-1185">Reference proteome</keyword>
<proteinExistence type="inferred from homology"/>
<dbReference type="PANTHER" id="PTHR45848:SF4">
    <property type="entry name" value="DUAL SPECIFICITY PROTEIN PHOSPHATASE 12"/>
    <property type="match status" value="1"/>
</dbReference>
<dbReference type="Proteomes" id="UP001146120">
    <property type="component" value="Unassembled WGS sequence"/>
</dbReference>
<keyword evidence="4" id="KW-0904">Protein phosphatase</keyword>
<evidence type="ECO:0000256" key="4">
    <source>
        <dbReference type="ARBA" id="ARBA00022912"/>
    </source>
</evidence>
<dbReference type="PANTHER" id="PTHR45848">
    <property type="entry name" value="DUAL SPECIFICITY PROTEIN PHOSPHATASE 12 FAMILY MEMBER"/>
    <property type="match status" value="1"/>
</dbReference>
<comment type="caution">
    <text evidence="5">The sequence shown here is derived from an EMBL/GenBank/DDBJ whole genome shotgun (WGS) entry which is preliminary data.</text>
</comment>
<dbReference type="EC" id="3.1.3.48" evidence="2"/>
<dbReference type="AlphaFoldDB" id="A0AAV2Z136"/>
<evidence type="ECO:0000313" key="6">
    <source>
        <dbReference type="Proteomes" id="UP001146120"/>
    </source>
</evidence>